<sequence length="154" mass="16506">MRAWHGATVYAGDADVVRGTAAPGIPRLADWEVEIFAQVIPHVPPAPVCAVDVELTGGEVLDFGDRARVIAVPGHTEGSVAVFLPEHGVLFTGDTIAQSQDEVILGVFNVDPERAARSLRTQADLEPAVLCFGHGPPVTEHAARRLRDLVERME</sequence>
<evidence type="ECO:0000259" key="1">
    <source>
        <dbReference type="SMART" id="SM00849"/>
    </source>
</evidence>
<dbReference type="Proteomes" id="UP000239203">
    <property type="component" value="Unassembled WGS sequence"/>
</dbReference>
<dbReference type="Gene3D" id="3.60.15.10">
    <property type="entry name" value="Ribonuclease Z/Hydroxyacylglutathione hydrolase-like"/>
    <property type="match status" value="1"/>
</dbReference>
<dbReference type="AlphaFoldDB" id="A0A2S6H1W8"/>
<dbReference type="SUPFAM" id="SSF56281">
    <property type="entry name" value="Metallo-hydrolase/oxidoreductase"/>
    <property type="match status" value="1"/>
</dbReference>
<dbReference type="RefSeq" id="WP_181043289.1">
    <property type="nucleotide sequence ID" value="NZ_CP154825.1"/>
</dbReference>
<name>A0A2S6H1W8_9PSEU</name>
<organism evidence="2 3">
    <name type="scientific">Actinokineospora auranticolor</name>
    <dbReference type="NCBI Taxonomy" id="155976"/>
    <lineage>
        <taxon>Bacteria</taxon>
        <taxon>Bacillati</taxon>
        <taxon>Actinomycetota</taxon>
        <taxon>Actinomycetes</taxon>
        <taxon>Pseudonocardiales</taxon>
        <taxon>Pseudonocardiaceae</taxon>
        <taxon>Actinokineospora</taxon>
    </lineage>
</organism>
<reference evidence="2 3" key="1">
    <citation type="submission" date="2018-02" db="EMBL/GenBank/DDBJ databases">
        <title>Genomic Encyclopedia of Archaeal and Bacterial Type Strains, Phase II (KMG-II): from individual species to whole genera.</title>
        <authorList>
            <person name="Goeker M."/>
        </authorList>
    </citation>
    <scope>NUCLEOTIDE SEQUENCE [LARGE SCALE GENOMIC DNA]</scope>
    <source>
        <strain evidence="2 3">YU 961-1</strain>
    </source>
</reference>
<accession>A0A2S6H1W8</accession>
<dbReference type="PANTHER" id="PTHR42951">
    <property type="entry name" value="METALLO-BETA-LACTAMASE DOMAIN-CONTAINING"/>
    <property type="match status" value="1"/>
</dbReference>
<dbReference type="SMART" id="SM00849">
    <property type="entry name" value="Lactamase_B"/>
    <property type="match status" value="1"/>
</dbReference>
<evidence type="ECO:0000313" key="2">
    <source>
        <dbReference type="EMBL" id="PPK71454.1"/>
    </source>
</evidence>
<proteinExistence type="predicted"/>
<dbReference type="Pfam" id="PF00753">
    <property type="entry name" value="Lactamase_B"/>
    <property type="match status" value="1"/>
</dbReference>
<dbReference type="InterPro" id="IPR050855">
    <property type="entry name" value="NDM-1-like"/>
</dbReference>
<protein>
    <submittedName>
        <fullName evidence="2">Metallo-beta-lactamase superfamily protein</fullName>
    </submittedName>
</protein>
<feature type="domain" description="Metallo-beta-lactamase" evidence="1">
    <location>
        <begin position="5"/>
        <end position="134"/>
    </location>
</feature>
<dbReference type="EMBL" id="PTIX01000001">
    <property type="protein sequence ID" value="PPK71454.1"/>
    <property type="molecule type" value="Genomic_DNA"/>
</dbReference>
<dbReference type="PANTHER" id="PTHR42951:SF17">
    <property type="entry name" value="METALLO-BETA-LACTAMASE DOMAIN-CONTAINING PROTEIN"/>
    <property type="match status" value="1"/>
</dbReference>
<gene>
    <name evidence="2" type="ORF">CLV40_101644</name>
</gene>
<dbReference type="InterPro" id="IPR001279">
    <property type="entry name" value="Metallo-B-lactamas"/>
</dbReference>
<evidence type="ECO:0000313" key="3">
    <source>
        <dbReference type="Proteomes" id="UP000239203"/>
    </source>
</evidence>
<keyword evidence="3" id="KW-1185">Reference proteome</keyword>
<dbReference type="InterPro" id="IPR036866">
    <property type="entry name" value="RibonucZ/Hydroxyglut_hydro"/>
</dbReference>
<comment type="caution">
    <text evidence="2">The sequence shown here is derived from an EMBL/GenBank/DDBJ whole genome shotgun (WGS) entry which is preliminary data.</text>
</comment>